<dbReference type="PANTHER" id="PTHR31051:SF1">
    <property type="entry name" value="PROTEASOME ASSEMBLY CHAPERONE 3"/>
    <property type="match status" value="1"/>
</dbReference>
<sequence length="169" mass="18056">MASTQAVPSPIRTRQASVVIQGLATEIVVEAFMDRVLILVTQLGKIGSLTQASLPSTVSLPPTGLSTPTGLLPALPQPHPATTLLPLMGTAPTADLQPVYEMYVSQLAAIVWDDEQRDNGPGGGGGKRPVVVGLGFKPSSLSGSDRPDWERERERFGKVMELVKECRVW</sequence>
<dbReference type="PANTHER" id="PTHR31051">
    <property type="entry name" value="PROTEASOME ASSEMBLY CHAPERONE 3"/>
    <property type="match status" value="1"/>
</dbReference>
<reference evidence="2" key="1">
    <citation type="submission" date="2014-08" db="EMBL/GenBank/DDBJ databases">
        <authorList>
            <person name="Sharma Rahul"/>
            <person name="Thines Marco"/>
        </authorList>
    </citation>
    <scope>NUCLEOTIDE SEQUENCE</scope>
</reference>
<proteinExistence type="predicted"/>
<feature type="region of interest" description="Disordered" evidence="1">
    <location>
        <begin position="115"/>
        <end position="151"/>
    </location>
</feature>
<dbReference type="InterPro" id="IPR018788">
    <property type="entry name" value="Proteasome_assmbl_chp_3"/>
</dbReference>
<dbReference type="InterPro" id="IPR053720">
    <property type="entry name" value="Psm_Assembly_Chaperone"/>
</dbReference>
<dbReference type="GO" id="GO:0043248">
    <property type="term" value="P:proteasome assembly"/>
    <property type="evidence" value="ECO:0007669"/>
    <property type="project" value="InterPro"/>
</dbReference>
<evidence type="ECO:0000313" key="2">
    <source>
        <dbReference type="EMBL" id="CDZ98498.1"/>
    </source>
</evidence>
<dbReference type="Gene3D" id="3.30.230.90">
    <property type="match status" value="1"/>
</dbReference>
<evidence type="ECO:0000256" key="1">
    <source>
        <dbReference type="SAM" id="MobiDB-lite"/>
    </source>
</evidence>
<name>A0A0F7SLD6_PHARH</name>
<dbReference type="EMBL" id="LN483345">
    <property type="protein sequence ID" value="CDZ98498.1"/>
    <property type="molecule type" value="Genomic_DNA"/>
</dbReference>
<protein>
    <submittedName>
        <fullName evidence="2">Uncharacterized conserved protein</fullName>
    </submittedName>
</protein>
<accession>A0A0F7SLD6</accession>
<organism evidence="2">
    <name type="scientific">Phaffia rhodozyma</name>
    <name type="common">Yeast</name>
    <name type="synonym">Xanthophyllomyces dendrorhous</name>
    <dbReference type="NCBI Taxonomy" id="264483"/>
    <lineage>
        <taxon>Eukaryota</taxon>
        <taxon>Fungi</taxon>
        <taxon>Dikarya</taxon>
        <taxon>Basidiomycota</taxon>
        <taxon>Agaricomycotina</taxon>
        <taxon>Tremellomycetes</taxon>
        <taxon>Cystofilobasidiales</taxon>
        <taxon>Mrakiaceae</taxon>
        <taxon>Phaffia</taxon>
    </lineage>
</organism>
<dbReference type="AlphaFoldDB" id="A0A0F7SLD6"/>